<evidence type="ECO:0000259" key="5">
    <source>
        <dbReference type="PROSITE" id="PS50977"/>
    </source>
</evidence>
<evidence type="ECO:0000313" key="6">
    <source>
        <dbReference type="EMBL" id="ORW10544.1"/>
    </source>
</evidence>
<evidence type="ECO:0000256" key="3">
    <source>
        <dbReference type="ARBA" id="ARBA00023163"/>
    </source>
</evidence>
<comment type="caution">
    <text evidence="6">The sequence shown here is derived from an EMBL/GenBank/DDBJ whole genome shotgun (WGS) entry which is preliminary data.</text>
</comment>
<dbReference type="PRINTS" id="PR00455">
    <property type="entry name" value="HTHTETR"/>
</dbReference>
<dbReference type="InterPro" id="IPR023772">
    <property type="entry name" value="DNA-bd_HTH_TetR-type_CS"/>
</dbReference>
<dbReference type="PANTHER" id="PTHR30055:SF234">
    <property type="entry name" value="HTH-TYPE TRANSCRIPTIONAL REGULATOR BETI"/>
    <property type="match status" value="1"/>
</dbReference>
<accession>A0A1X1YHL7</accession>
<dbReference type="Gene3D" id="1.10.357.10">
    <property type="entry name" value="Tetracycline Repressor, domain 2"/>
    <property type="match status" value="1"/>
</dbReference>
<dbReference type="InterPro" id="IPR050109">
    <property type="entry name" value="HTH-type_TetR-like_transc_reg"/>
</dbReference>
<organism evidence="6 7">
    <name type="scientific">Mycolicibacter longobardus</name>
    <dbReference type="NCBI Taxonomy" id="1108812"/>
    <lineage>
        <taxon>Bacteria</taxon>
        <taxon>Bacillati</taxon>
        <taxon>Actinomycetota</taxon>
        <taxon>Actinomycetes</taxon>
        <taxon>Mycobacteriales</taxon>
        <taxon>Mycobacteriaceae</taxon>
        <taxon>Mycolicibacter</taxon>
    </lineage>
</organism>
<dbReference type="Pfam" id="PF00440">
    <property type="entry name" value="TetR_N"/>
    <property type="match status" value="1"/>
</dbReference>
<keyword evidence="3" id="KW-0804">Transcription</keyword>
<dbReference type="GO" id="GO:0000976">
    <property type="term" value="F:transcription cis-regulatory region binding"/>
    <property type="evidence" value="ECO:0007669"/>
    <property type="project" value="TreeGrafter"/>
</dbReference>
<evidence type="ECO:0000313" key="7">
    <source>
        <dbReference type="Proteomes" id="UP000193866"/>
    </source>
</evidence>
<dbReference type="RefSeq" id="WP_085265174.1">
    <property type="nucleotide sequence ID" value="NZ_JACKVG010000004.1"/>
</dbReference>
<keyword evidence="2 4" id="KW-0238">DNA-binding</keyword>
<dbReference type="STRING" id="1108812.AWC16_14375"/>
<dbReference type="AlphaFoldDB" id="A0A1X1YHL7"/>
<evidence type="ECO:0000256" key="4">
    <source>
        <dbReference type="PROSITE-ProRule" id="PRU00335"/>
    </source>
</evidence>
<gene>
    <name evidence="6" type="ORF">AWC16_14375</name>
</gene>
<dbReference type="GO" id="GO:0003700">
    <property type="term" value="F:DNA-binding transcription factor activity"/>
    <property type="evidence" value="ECO:0007669"/>
    <property type="project" value="TreeGrafter"/>
</dbReference>
<feature type="DNA-binding region" description="H-T-H motif" evidence="4">
    <location>
        <begin position="31"/>
        <end position="50"/>
    </location>
</feature>
<dbReference type="PROSITE" id="PS01081">
    <property type="entry name" value="HTH_TETR_1"/>
    <property type="match status" value="1"/>
</dbReference>
<feature type="domain" description="HTH tetR-type" evidence="5">
    <location>
        <begin position="8"/>
        <end position="68"/>
    </location>
</feature>
<keyword evidence="1" id="KW-0805">Transcription regulation</keyword>
<name>A0A1X1YHL7_9MYCO</name>
<dbReference type="EMBL" id="LQPG01000022">
    <property type="protein sequence ID" value="ORW10544.1"/>
    <property type="molecule type" value="Genomic_DNA"/>
</dbReference>
<dbReference type="OrthoDB" id="9816296at2"/>
<dbReference type="PANTHER" id="PTHR30055">
    <property type="entry name" value="HTH-TYPE TRANSCRIPTIONAL REGULATOR RUTR"/>
    <property type="match status" value="1"/>
</dbReference>
<proteinExistence type="predicted"/>
<evidence type="ECO:0000256" key="2">
    <source>
        <dbReference type="ARBA" id="ARBA00023125"/>
    </source>
</evidence>
<dbReference type="PROSITE" id="PS50977">
    <property type="entry name" value="HTH_TETR_2"/>
    <property type="match status" value="1"/>
</dbReference>
<keyword evidence="7" id="KW-1185">Reference proteome</keyword>
<protein>
    <recommendedName>
        <fullName evidence="5">HTH tetR-type domain-containing protein</fullName>
    </recommendedName>
</protein>
<dbReference type="InterPro" id="IPR036271">
    <property type="entry name" value="Tet_transcr_reg_TetR-rel_C_sf"/>
</dbReference>
<dbReference type="InterPro" id="IPR001647">
    <property type="entry name" value="HTH_TetR"/>
</dbReference>
<sequence length="198" mass="21692">MREVKQPEVRKSEIVATALKLFTDSGYEKTTVAAIIGELGVAKGCFYHHFRSKDEVFEACVRTVVQQILDASLASLEDRSVSPAARLMAYVDYSYRQATDAASSGLLRDLYSHTFADIHSRVTAQVAADLLPAMTALVDEGTAAGEFHITDARFTAVAVLGALQGIHEAYAGITDLDFNEHRRQLIELLKRILAAQFA</sequence>
<dbReference type="InterPro" id="IPR009057">
    <property type="entry name" value="Homeodomain-like_sf"/>
</dbReference>
<evidence type="ECO:0000256" key="1">
    <source>
        <dbReference type="ARBA" id="ARBA00023015"/>
    </source>
</evidence>
<reference evidence="6 7" key="1">
    <citation type="submission" date="2016-01" db="EMBL/GenBank/DDBJ databases">
        <title>The new phylogeny of the genus Mycobacterium.</title>
        <authorList>
            <person name="Tarcisio F."/>
            <person name="Conor M."/>
            <person name="Antonella G."/>
            <person name="Elisabetta G."/>
            <person name="Giulia F.S."/>
            <person name="Sara T."/>
            <person name="Anna F."/>
            <person name="Clotilde B."/>
            <person name="Roberto B."/>
            <person name="Veronica D.S."/>
            <person name="Fabio R."/>
            <person name="Monica P."/>
            <person name="Olivier J."/>
            <person name="Enrico T."/>
            <person name="Nicola S."/>
        </authorList>
    </citation>
    <scope>NUCLEOTIDE SEQUENCE [LARGE SCALE GENOMIC DNA]</scope>
    <source>
        <strain evidence="6 7">DSM 45394</strain>
    </source>
</reference>
<dbReference type="SUPFAM" id="SSF48498">
    <property type="entry name" value="Tetracyclin repressor-like, C-terminal domain"/>
    <property type="match status" value="1"/>
</dbReference>
<dbReference type="Proteomes" id="UP000193866">
    <property type="component" value="Unassembled WGS sequence"/>
</dbReference>
<dbReference type="SUPFAM" id="SSF46689">
    <property type="entry name" value="Homeodomain-like"/>
    <property type="match status" value="1"/>
</dbReference>